<protein>
    <submittedName>
        <fullName evidence="1">Uncharacterized protein</fullName>
    </submittedName>
</protein>
<gene>
    <name evidence="1" type="ORF">DLM77_18610</name>
</gene>
<evidence type="ECO:0000313" key="2">
    <source>
        <dbReference type="Proteomes" id="UP000285569"/>
    </source>
</evidence>
<comment type="caution">
    <text evidence="1">The sequence shown here is derived from an EMBL/GenBank/DDBJ whole genome shotgun (WGS) entry which is preliminary data.</text>
</comment>
<accession>A0ABX9LYU1</accession>
<reference evidence="1 2" key="2">
    <citation type="journal article" date="2020" name="Int. J. Syst. Evol. Microbiol.">
        <title>Leptospira yasudae sp. nov. and Leptospira stimsonii sp. nov., two new species of the pathogenic group isolated from environmental sources.</title>
        <authorList>
            <person name="Casanovas-Massana A."/>
            <person name="Hamond C."/>
            <person name="Santos L.A."/>
            <person name="de Oliveira D."/>
            <person name="Hacker K.P."/>
            <person name="Balassiano I."/>
            <person name="Costa F."/>
            <person name="Medeiros M.A."/>
            <person name="Reis M.G."/>
            <person name="Ko A.I."/>
            <person name="Wunder E.A."/>
        </authorList>
    </citation>
    <scope>NUCLEOTIDE SEQUENCE [LARGE SCALE GENOMIC DNA]</scope>
    <source>
        <strain evidence="1 2">B21</strain>
    </source>
</reference>
<dbReference type="Proteomes" id="UP000285569">
    <property type="component" value="Unassembled WGS sequence"/>
</dbReference>
<keyword evidence="2" id="KW-1185">Reference proteome</keyword>
<proteinExistence type="predicted"/>
<organism evidence="1 2">
    <name type="scientific">Leptospira yasudae</name>
    <dbReference type="NCBI Taxonomy" id="2202201"/>
    <lineage>
        <taxon>Bacteria</taxon>
        <taxon>Pseudomonadati</taxon>
        <taxon>Spirochaetota</taxon>
        <taxon>Spirochaetia</taxon>
        <taxon>Leptospirales</taxon>
        <taxon>Leptospiraceae</taxon>
        <taxon>Leptospira</taxon>
    </lineage>
</organism>
<name>A0ABX9LYU1_9LEPT</name>
<dbReference type="RefSeq" id="WP_118957532.1">
    <property type="nucleotide sequence ID" value="NZ_QHCR01000009.1"/>
</dbReference>
<sequence>MEEFRIVKLKHIKNVHIFFKSLDHSFCNHTHLQDHLIERMRTADSPIGTMEAVIEFMREGDDICGPCLSALHSDKREGVAV</sequence>
<dbReference type="EMBL" id="QHCR01000009">
    <property type="protein sequence ID" value="RHX78075.1"/>
    <property type="molecule type" value="Genomic_DNA"/>
</dbReference>
<reference evidence="2" key="1">
    <citation type="submission" date="2018-05" db="EMBL/GenBank/DDBJ databases">
        <title>Leptospira yasudae sp. nov. and Leptospira stimsonii sp. nov., two pathogenic species of the genus Leptospira isolated from environmental sources.</title>
        <authorList>
            <person name="Casanovas-Massana A."/>
            <person name="Hamond C."/>
            <person name="Santos L.A."/>
            <person name="Hacker K.P."/>
            <person name="Balassiano I."/>
            <person name="Medeiros M.A."/>
            <person name="Reis M.G."/>
            <person name="Ko A.I."/>
            <person name="Wunder E.A."/>
        </authorList>
    </citation>
    <scope>NUCLEOTIDE SEQUENCE [LARGE SCALE GENOMIC DNA]</scope>
    <source>
        <strain evidence="2">B21</strain>
    </source>
</reference>
<evidence type="ECO:0000313" key="1">
    <source>
        <dbReference type="EMBL" id="RHX78075.1"/>
    </source>
</evidence>